<evidence type="ECO:0000256" key="1">
    <source>
        <dbReference type="SAM" id="Phobius"/>
    </source>
</evidence>
<feature type="transmembrane region" description="Helical" evidence="1">
    <location>
        <begin position="341"/>
        <end position="361"/>
    </location>
</feature>
<feature type="transmembrane region" description="Helical" evidence="1">
    <location>
        <begin position="243"/>
        <end position="260"/>
    </location>
</feature>
<evidence type="ECO:0000313" key="3">
    <source>
        <dbReference type="Proteomes" id="UP000464178"/>
    </source>
</evidence>
<gene>
    <name evidence="2" type="ORF">SOIL9_62860</name>
</gene>
<sequence>MDEPLSNPGPKPEASPGWWGWVVVGALVAVELATLVSYARREIAWAFPGHYDQTAYITQAYRIVHDASDQGLFPAIRSCLAKPHATGILLPVQGAIHCVILGHDRVSVLSVNFAHFVLFQCALVATVLWLTRNWWAALAGLGLTLTLSTVFLTAGGAFDFRMDFTAFCLYGTLLCALIRSRVLLNARWAAVVGACASVVVLFRFITAVYIGGMLSAIAAGLLVWWVARSDPDSRARTARRLRGWVIATGLLVLVTWPVLIKQREAIKAYYVVGHITSSEKNIRAAEEGIHQWSDAAYYYPRSVVRDHTGPAFWWVAGALGALGSLGFARTGAPDRTGTRRAAVLPVALLGFGVPFVVLNIGAIKSPVVGDVLLPGIIWAVLAPLIASAPRAPRWALSTGAGAALLLGTGTFLTHAATPSLYTKLGDDGRRTMQLLQDVIDTRAKKNFDAPEVFNDASTHDVVGRGLQVLEFERSGRWAEYADGTSIFAENEEDSLRRLERCDFAVLKGAIPGHFKYPYDEAMERVRPALRAYCEAHLLKIGEYQIHGRTVTTYARKALRVEGLTADGWVPTEGARFVGTLGDLQGCQRIELARSVMPNHLGQVPKIVAEVELPNRTRKPLSASATDELRAVNVEWEPVDLPADTRVTIHVRFSASFTPMERGLSGHDTRALVVHVGAKPRPVLHQRPKPGGSAKPK</sequence>
<feature type="transmembrane region" description="Helical" evidence="1">
    <location>
        <begin position="134"/>
        <end position="152"/>
    </location>
</feature>
<dbReference type="RefSeq" id="WP_162666418.1">
    <property type="nucleotide sequence ID" value="NZ_LR593886.1"/>
</dbReference>
<feature type="transmembrane region" description="Helical" evidence="1">
    <location>
        <begin position="18"/>
        <end position="39"/>
    </location>
</feature>
<feature type="transmembrane region" description="Helical" evidence="1">
    <location>
        <begin position="311"/>
        <end position="329"/>
    </location>
</feature>
<reference evidence="2 3" key="1">
    <citation type="submission" date="2019-05" db="EMBL/GenBank/DDBJ databases">
        <authorList>
            <consortium name="Science for Life Laboratories"/>
        </authorList>
    </citation>
    <scope>NUCLEOTIDE SEQUENCE [LARGE SCALE GENOMIC DNA]</scope>
    <source>
        <strain evidence="2">Soil9</strain>
    </source>
</reference>
<keyword evidence="1" id="KW-1133">Transmembrane helix</keyword>
<feature type="transmembrane region" description="Helical" evidence="1">
    <location>
        <begin position="106"/>
        <end position="128"/>
    </location>
</feature>
<keyword evidence="1" id="KW-0472">Membrane</keyword>
<protein>
    <recommendedName>
        <fullName evidence="4">Glycosyltransferase RgtA/B/C/D-like domain-containing protein</fullName>
    </recommendedName>
</protein>
<dbReference type="EMBL" id="LR593886">
    <property type="protein sequence ID" value="VTR91428.1"/>
    <property type="molecule type" value="Genomic_DNA"/>
</dbReference>
<dbReference type="KEGG" id="gms:SOIL9_62860"/>
<evidence type="ECO:0000313" key="2">
    <source>
        <dbReference type="EMBL" id="VTR91428.1"/>
    </source>
</evidence>
<proteinExistence type="predicted"/>
<dbReference type="AlphaFoldDB" id="A0A6P2CQV1"/>
<feature type="transmembrane region" description="Helical" evidence="1">
    <location>
        <begin position="394"/>
        <end position="412"/>
    </location>
</feature>
<feature type="transmembrane region" description="Helical" evidence="1">
    <location>
        <begin position="367"/>
        <end position="387"/>
    </location>
</feature>
<keyword evidence="1" id="KW-0812">Transmembrane</keyword>
<accession>A0A6P2CQV1</accession>
<evidence type="ECO:0008006" key="4">
    <source>
        <dbReference type="Google" id="ProtNLM"/>
    </source>
</evidence>
<dbReference type="Proteomes" id="UP000464178">
    <property type="component" value="Chromosome"/>
</dbReference>
<name>A0A6P2CQV1_9BACT</name>
<keyword evidence="3" id="KW-1185">Reference proteome</keyword>
<organism evidence="2 3">
    <name type="scientific">Gemmata massiliana</name>
    <dbReference type="NCBI Taxonomy" id="1210884"/>
    <lineage>
        <taxon>Bacteria</taxon>
        <taxon>Pseudomonadati</taxon>
        <taxon>Planctomycetota</taxon>
        <taxon>Planctomycetia</taxon>
        <taxon>Gemmatales</taxon>
        <taxon>Gemmataceae</taxon>
        <taxon>Gemmata</taxon>
    </lineage>
</organism>
<feature type="transmembrane region" description="Helical" evidence="1">
    <location>
        <begin position="190"/>
        <end position="223"/>
    </location>
</feature>